<evidence type="ECO:0000313" key="5">
    <source>
        <dbReference type="EMBL" id="KAK9415946.1"/>
    </source>
</evidence>
<evidence type="ECO:0000313" key="6">
    <source>
        <dbReference type="Proteomes" id="UP001408356"/>
    </source>
</evidence>
<comment type="caution">
    <text evidence="5">The sequence shown here is derived from an EMBL/GenBank/DDBJ whole genome shotgun (WGS) entry which is preliminary data.</text>
</comment>
<dbReference type="PRINTS" id="PR00412">
    <property type="entry name" value="EPOXHYDRLASE"/>
</dbReference>
<dbReference type="Pfam" id="PF06441">
    <property type="entry name" value="EHN"/>
    <property type="match status" value="1"/>
</dbReference>
<dbReference type="InterPro" id="IPR010497">
    <property type="entry name" value="Epoxide_hydro_N"/>
</dbReference>
<dbReference type="PANTHER" id="PTHR21661:SF79">
    <property type="entry name" value="EPOXIDE HYDROLASE"/>
    <property type="match status" value="1"/>
</dbReference>
<protein>
    <submittedName>
        <fullName evidence="5">Alpha/Beta hydrolase protein</fullName>
    </submittedName>
</protein>
<organism evidence="5 6">
    <name type="scientific">Seiridium unicorne</name>
    <dbReference type="NCBI Taxonomy" id="138068"/>
    <lineage>
        <taxon>Eukaryota</taxon>
        <taxon>Fungi</taxon>
        <taxon>Dikarya</taxon>
        <taxon>Ascomycota</taxon>
        <taxon>Pezizomycotina</taxon>
        <taxon>Sordariomycetes</taxon>
        <taxon>Xylariomycetidae</taxon>
        <taxon>Amphisphaeriales</taxon>
        <taxon>Sporocadaceae</taxon>
        <taxon>Seiridium</taxon>
    </lineage>
</organism>
<sequence length="752" mass="87224">MASLKIQEFDPSIPRSEVERLWRKLKDTRLPENPVVPDAGDDYGPPLPWVRKLYDKWCNDYDWESAQRKISGWRHYTTEIENLRIHFVHEPAKRNKEKAIPLLLVHGWPGSWFEFSRCIDPLSNPDGGEQAFHVVIASIPGFTWSSGPPRDWTLQDTARIFDKLMRGLGYQTYAAQGGDWGHWVMRELGAKYSDTCKAVHTNMCPSLPPVPKDLWNEREQTAQAMTDWWLGKPRYETHMGYAIEMRTRPQTIGIALSDNPVGIMMWVGEKYYELVDPKYRDLEDKDFVDDVLTTLCLYFFTSPSTMTSCLCYTNNVRHEDYVDFNTKTENLIKAPFGFSSFRYDISPVTQRTAATTGNCKWFREYNHGGHFAALESSKELVQDLRECFAELPTSSQQRSSYGSRFTRKMASFHKFPLLPAELQIQIWKDALSEEAHDRIAVFDDIASRILPTPHLLSSLLCVNTQSRSEALRVYTTHIEVFILPDQDQIKEAGYDWVTLPQSVVNELGISRGVIHLNLSSDTFFVAKHNGCLRDIEYILSRSQWTKTLSQRWWGRSGPRSWETAISAKLSLGQTACVNRLAFLDYVSFMHSPYCCHDHRQKFFANFSTRTMTRVFPNITHRQHIFMDIDWWYFRHEILHDLSRRPLARFMRTHGQNSCVFTREPKKSTPVSRLPRERFEYSFVPGLEALNPTVEIPDSSNYDVQRAHYARACRGEADGEIDERVVRAIERTALQGFYEGVQSYGLQWGVSIW</sequence>
<dbReference type="InterPro" id="IPR045518">
    <property type="entry name" value="2EXR"/>
</dbReference>
<dbReference type="Pfam" id="PF20150">
    <property type="entry name" value="2EXR"/>
    <property type="match status" value="1"/>
</dbReference>
<dbReference type="EMBL" id="JARVKF010000410">
    <property type="protein sequence ID" value="KAK9415946.1"/>
    <property type="molecule type" value="Genomic_DNA"/>
</dbReference>
<dbReference type="Gene3D" id="3.40.50.1820">
    <property type="entry name" value="alpha/beta hydrolase"/>
    <property type="match status" value="1"/>
</dbReference>
<dbReference type="GO" id="GO:0016787">
    <property type="term" value="F:hydrolase activity"/>
    <property type="evidence" value="ECO:0007669"/>
    <property type="project" value="UniProtKB-KW"/>
</dbReference>
<evidence type="ECO:0000259" key="3">
    <source>
        <dbReference type="Pfam" id="PF06441"/>
    </source>
</evidence>
<feature type="domain" description="2EXR" evidence="4">
    <location>
        <begin position="412"/>
        <end position="479"/>
    </location>
</feature>
<accession>A0ABR2UNS7</accession>
<name>A0ABR2UNS7_9PEZI</name>
<dbReference type="InterPro" id="IPR000639">
    <property type="entry name" value="Epox_hydrolase-like"/>
</dbReference>
<keyword evidence="2 5" id="KW-0378">Hydrolase</keyword>
<dbReference type="InterPro" id="IPR029058">
    <property type="entry name" value="AB_hydrolase_fold"/>
</dbReference>
<proteinExistence type="inferred from homology"/>
<reference evidence="5 6" key="1">
    <citation type="journal article" date="2024" name="J. Plant Pathol.">
        <title>Sequence and assembly of the genome of Seiridium unicorne, isolate CBS 538.82, causal agent of cypress canker disease.</title>
        <authorList>
            <person name="Scali E."/>
            <person name="Rocca G.D."/>
            <person name="Danti R."/>
            <person name="Garbelotto M."/>
            <person name="Barberini S."/>
            <person name="Baroncelli R."/>
            <person name="Emiliani G."/>
        </authorList>
    </citation>
    <scope>NUCLEOTIDE SEQUENCE [LARGE SCALE GENOMIC DNA]</scope>
    <source>
        <strain evidence="5 6">BM-138-508</strain>
    </source>
</reference>
<gene>
    <name evidence="5" type="ORF">SUNI508_09906</name>
</gene>
<dbReference type="SUPFAM" id="SSF53474">
    <property type="entry name" value="alpha/beta-Hydrolases"/>
    <property type="match status" value="1"/>
</dbReference>
<feature type="domain" description="Epoxide hydrolase N-terminal" evidence="3">
    <location>
        <begin position="6"/>
        <end position="115"/>
    </location>
</feature>
<dbReference type="Proteomes" id="UP001408356">
    <property type="component" value="Unassembled WGS sequence"/>
</dbReference>
<keyword evidence="6" id="KW-1185">Reference proteome</keyword>
<evidence type="ECO:0000259" key="4">
    <source>
        <dbReference type="Pfam" id="PF20150"/>
    </source>
</evidence>
<evidence type="ECO:0000256" key="1">
    <source>
        <dbReference type="ARBA" id="ARBA00010088"/>
    </source>
</evidence>
<comment type="similarity">
    <text evidence="1">Belongs to the peptidase S33 family.</text>
</comment>
<dbReference type="PANTHER" id="PTHR21661">
    <property type="entry name" value="EPOXIDE HYDROLASE 1-RELATED"/>
    <property type="match status" value="1"/>
</dbReference>
<evidence type="ECO:0000256" key="2">
    <source>
        <dbReference type="ARBA" id="ARBA00022801"/>
    </source>
</evidence>